<dbReference type="EMBL" id="CP090895">
    <property type="protein sequence ID" value="ULT91850.1"/>
    <property type="molecule type" value="Genomic_DNA"/>
</dbReference>
<keyword evidence="6 11" id="KW-0812">Transmembrane</keyword>
<evidence type="ECO:0000256" key="9">
    <source>
        <dbReference type="ARBA" id="ARBA00023136"/>
    </source>
</evidence>
<comment type="similarity">
    <text evidence="2">Belongs to the UDP-glycosyltransferase family.</text>
</comment>
<dbReference type="AlphaFoldDB" id="A0AAE9A5V3"/>
<evidence type="ECO:0000256" key="11">
    <source>
        <dbReference type="SAM" id="Phobius"/>
    </source>
</evidence>
<evidence type="ECO:0000313" key="12">
    <source>
        <dbReference type="EMBL" id="ULT91850.1"/>
    </source>
</evidence>
<dbReference type="SUPFAM" id="SSF53756">
    <property type="entry name" value="UDP-Glycosyltransferase/glycogen phosphorylase"/>
    <property type="match status" value="1"/>
</dbReference>
<keyword evidence="4" id="KW-0328">Glycosyltransferase</keyword>
<dbReference type="PANTHER" id="PTHR48043">
    <property type="entry name" value="EG:EG0003.4 PROTEIN-RELATED"/>
    <property type="match status" value="1"/>
</dbReference>
<dbReference type="CDD" id="cd03784">
    <property type="entry name" value="GT1_Gtf-like"/>
    <property type="match status" value="1"/>
</dbReference>
<evidence type="ECO:0000256" key="6">
    <source>
        <dbReference type="ARBA" id="ARBA00022692"/>
    </source>
</evidence>
<evidence type="ECO:0000256" key="3">
    <source>
        <dbReference type="ARBA" id="ARBA00012544"/>
    </source>
</evidence>
<keyword evidence="7" id="KW-0732">Signal</keyword>
<reference evidence="12 13" key="1">
    <citation type="submission" date="2022-02" db="EMBL/GenBank/DDBJ databases">
        <title>Chromosome-level reference genomes for two strains of Caenorhabditis briggsae: an improved platform for comparative genomics.</title>
        <authorList>
            <person name="Stevens L."/>
            <person name="Andersen E.C."/>
        </authorList>
    </citation>
    <scope>NUCLEOTIDE SEQUENCE [LARGE SCALE GENOMIC DNA]</scope>
    <source>
        <strain evidence="12">QX1410_ONT</strain>
        <tissue evidence="12">Whole-organism</tissue>
    </source>
</reference>
<dbReference type="Pfam" id="PF00201">
    <property type="entry name" value="UDPGT"/>
    <property type="match status" value="1"/>
</dbReference>
<dbReference type="GO" id="GO:0016020">
    <property type="term" value="C:membrane"/>
    <property type="evidence" value="ECO:0007669"/>
    <property type="project" value="UniProtKB-SubCell"/>
</dbReference>
<keyword evidence="8 11" id="KW-1133">Transmembrane helix</keyword>
<evidence type="ECO:0000313" key="13">
    <source>
        <dbReference type="Proteomes" id="UP000827892"/>
    </source>
</evidence>
<accession>A0AAE9A5V3</accession>
<evidence type="ECO:0000256" key="2">
    <source>
        <dbReference type="ARBA" id="ARBA00009995"/>
    </source>
</evidence>
<dbReference type="EC" id="2.4.1.17" evidence="3"/>
<keyword evidence="5" id="KW-0808">Transferase</keyword>
<dbReference type="InterPro" id="IPR002213">
    <property type="entry name" value="UDP_glucos_trans"/>
</dbReference>
<dbReference type="FunFam" id="3.40.50.2000:FF:000038">
    <property type="entry name" value="UDP-GlucuronosylTransferase"/>
    <property type="match status" value="1"/>
</dbReference>
<protein>
    <recommendedName>
        <fullName evidence="3">glucuronosyltransferase</fullName>
        <ecNumber evidence="3">2.4.1.17</ecNumber>
    </recommendedName>
</protein>
<evidence type="ECO:0000256" key="1">
    <source>
        <dbReference type="ARBA" id="ARBA00004167"/>
    </source>
</evidence>
<evidence type="ECO:0000256" key="8">
    <source>
        <dbReference type="ARBA" id="ARBA00022989"/>
    </source>
</evidence>
<sequence length="593" mass="67631">MRLFLVYSPLFAHSHSTFFGNICDFLTDAGHNVTFFTPTIVTKYRNISYTKSTKDVVHMDPSQKLKDFGDQLSSGDISRFWTEDSSATEIIPVIRVFQNMYNEQAEVMKNNLEILDDLKRRNFDVMIFEAYVFSAYPLMDYLDIKTFIPSLSVTHNVALSESIGEPAMPSVVSDGLLPHGEILSFWERIVNVLVVRSIDSILGYPVHRSFKPPFNVIDIRHIEPDASFVFINSNPFLDFPRPTLTKTVEIGGISVDVSKIKSEKLSKKWSQILNLREKTILVSFGSLLLSKDMPLENKKALVRAMREFEDVTFIWKYEDNDFERFSGGVENIEFAEWVPQRALLANPRLSAFLTHGGLGSINELSYLGIPAILCPLFADQMRNTKMLTRHNGSIGFSKYDLSDSKKIAEAFQKILYDDSYSENSKKLAEQLANQPIKPKDSMVKHAEFAARFGRLPSLDPYSRKMGFIEYFMIDVAFFCTIILAMMVFVIRKTVGNFHKMLQAAQQWAGVHISCELMGLSDRVRNLVFTNLDFSQQMCAAFIEYSIAIRASENGYARNHENLEIAFGILQRSHPGTFRIDAEGKIDFKDDFEN</sequence>
<dbReference type="PANTHER" id="PTHR48043:SF42">
    <property type="entry name" value="GLUCURONOSYLTRANSFERASE"/>
    <property type="match status" value="1"/>
</dbReference>
<proteinExistence type="inferred from homology"/>
<gene>
    <name evidence="12" type="ORF">L3Y34_009504</name>
</gene>
<dbReference type="Gene3D" id="3.40.50.2000">
    <property type="entry name" value="Glycogen Phosphorylase B"/>
    <property type="match status" value="1"/>
</dbReference>
<evidence type="ECO:0000256" key="4">
    <source>
        <dbReference type="ARBA" id="ARBA00022676"/>
    </source>
</evidence>
<name>A0AAE9A5V3_CAEBR</name>
<keyword evidence="9 11" id="KW-0472">Membrane</keyword>
<dbReference type="Proteomes" id="UP000827892">
    <property type="component" value="Chromosome V"/>
</dbReference>
<dbReference type="GO" id="GO:0015020">
    <property type="term" value="F:glucuronosyltransferase activity"/>
    <property type="evidence" value="ECO:0007669"/>
    <property type="project" value="UniProtKB-EC"/>
</dbReference>
<evidence type="ECO:0000256" key="7">
    <source>
        <dbReference type="ARBA" id="ARBA00022729"/>
    </source>
</evidence>
<feature type="transmembrane region" description="Helical" evidence="11">
    <location>
        <begin position="470"/>
        <end position="490"/>
    </location>
</feature>
<evidence type="ECO:0000256" key="5">
    <source>
        <dbReference type="ARBA" id="ARBA00022679"/>
    </source>
</evidence>
<comment type="subcellular location">
    <subcellularLocation>
        <location evidence="1">Membrane</location>
        <topology evidence="1">Single-pass membrane protein</topology>
    </subcellularLocation>
</comment>
<organism evidence="12 13">
    <name type="scientific">Caenorhabditis briggsae</name>
    <dbReference type="NCBI Taxonomy" id="6238"/>
    <lineage>
        <taxon>Eukaryota</taxon>
        <taxon>Metazoa</taxon>
        <taxon>Ecdysozoa</taxon>
        <taxon>Nematoda</taxon>
        <taxon>Chromadorea</taxon>
        <taxon>Rhabditida</taxon>
        <taxon>Rhabditina</taxon>
        <taxon>Rhabditomorpha</taxon>
        <taxon>Rhabditoidea</taxon>
        <taxon>Rhabditidae</taxon>
        <taxon>Peloderinae</taxon>
        <taxon>Caenorhabditis</taxon>
    </lineage>
</organism>
<dbReference type="InterPro" id="IPR050271">
    <property type="entry name" value="UDP-glycosyltransferase"/>
</dbReference>
<evidence type="ECO:0000256" key="10">
    <source>
        <dbReference type="ARBA" id="ARBA00047475"/>
    </source>
</evidence>
<comment type="catalytic activity">
    <reaction evidence="10">
        <text>glucuronate acceptor + UDP-alpha-D-glucuronate = acceptor beta-D-glucuronoside + UDP + H(+)</text>
        <dbReference type="Rhea" id="RHEA:21032"/>
        <dbReference type="ChEBI" id="CHEBI:15378"/>
        <dbReference type="ChEBI" id="CHEBI:58052"/>
        <dbReference type="ChEBI" id="CHEBI:58223"/>
        <dbReference type="ChEBI" id="CHEBI:132367"/>
        <dbReference type="ChEBI" id="CHEBI:132368"/>
        <dbReference type="EC" id="2.4.1.17"/>
    </reaction>
</comment>